<gene>
    <name evidence="3" type="ORF">SAMN06265379_104150</name>
</gene>
<accession>A0A521D317</accession>
<dbReference type="SUPFAM" id="SSF54637">
    <property type="entry name" value="Thioesterase/thiol ester dehydrase-isomerase"/>
    <property type="match status" value="1"/>
</dbReference>
<dbReference type="GO" id="GO:0047617">
    <property type="term" value="F:fatty acyl-CoA hydrolase activity"/>
    <property type="evidence" value="ECO:0007669"/>
    <property type="project" value="TreeGrafter"/>
</dbReference>
<evidence type="ECO:0000256" key="1">
    <source>
        <dbReference type="ARBA" id="ARBA00005953"/>
    </source>
</evidence>
<sequence>MKKFLQAIDIRFFDIDMNQHVNNSVYFTYMENARTELLMDEFLRCKKHGLTFVVTEATCRYYQPMHLGDKVVCEMVFELTRAVEFTVTYTFKNQKNGEIYAVGKTWLAMINEAKNRPVAIPKVFIDTYVNGTS</sequence>
<dbReference type="RefSeq" id="WP_185957521.1">
    <property type="nucleotide sequence ID" value="NZ_FXTB01000004.1"/>
</dbReference>
<keyword evidence="4" id="KW-1185">Reference proteome</keyword>
<keyword evidence="2 3" id="KW-0378">Hydrolase</keyword>
<organism evidence="3 4">
    <name type="scientific">Saccharicrinis carchari</name>
    <dbReference type="NCBI Taxonomy" id="1168039"/>
    <lineage>
        <taxon>Bacteria</taxon>
        <taxon>Pseudomonadati</taxon>
        <taxon>Bacteroidota</taxon>
        <taxon>Bacteroidia</taxon>
        <taxon>Marinilabiliales</taxon>
        <taxon>Marinilabiliaceae</taxon>
        <taxon>Saccharicrinis</taxon>
    </lineage>
</organism>
<dbReference type="CDD" id="cd00586">
    <property type="entry name" value="4HBT"/>
    <property type="match status" value="1"/>
</dbReference>
<protein>
    <submittedName>
        <fullName evidence="3">Acyl-CoA thioester hydrolase, YbgC/YbaW family</fullName>
    </submittedName>
</protein>
<reference evidence="3 4" key="1">
    <citation type="submission" date="2017-05" db="EMBL/GenBank/DDBJ databases">
        <authorList>
            <person name="Varghese N."/>
            <person name="Submissions S."/>
        </authorList>
    </citation>
    <scope>NUCLEOTIDE SEQUENCE [LARGE SCALE GENOMIC DNA]</scope>
    <source>
        <strain evidence="3 4">DSM 27040</strain>
    </source>
</reference>
<comment type="similarity">
    <text evidence="1">Belongs to the 4-hydroxybenzoyl-CoA thioesterase family.</text>
</comment>
<proteinExistence type="inferred from homology"/>
<dbReference type="InterPro" id="IPR050563">
    <property type="entry name" value="4-hydroxybenzoyl-CoA_TE"/>
</dbReference>
<dbReference type="AlphaFoldDB" id="A0A521D317"/>
<evidence type="ECO:0000313" key="4">
    <source>
        <dbReference type="Proteomes" id="UP000319040"/>
    </source>
</evidence>
<evidence type="ECO:0000313" key="3">
    <source>
        <dbReference type="EMBL" id="SMO66083.1"/>
    </source>
</evidence>
<dbReference type="PANTHER" id="PTHR31793">
    <property type="entry name" value="4-HYDROXYBENZOYL-COA THIOESTERASE FAMILY MEMBER"/>
    <property type="match status" value="1"/>
</dbReference>
<name>A0A521D317_SACCC</name>
<dbReference type="InterPro" id="IPR029069">
    <property type="entry name" value="HotDog_dom_sf"/>
</dbReference>
<dbReference type="EMBL" id="FXTB01000004">
    <property type="protein sequence ID" value="SMO66083.1"/>
    <property type="molecule type" value="Genomic_DNA"/>
</dbReference>
<dbReference type="Pfam" id="PF13279">
    <property type="entry name" value="4HBT_2"/>
    <property type="match status" value="1"/>
</dbReference>
<dbReference type="PANTHER" id="PTHR31793:SF27">
    <property type="entry name" value="NOVEL THIOESTERASE SUPERFAMILY DOMAIN AND SAPOSIN A-TYPE DOMAIN CONTAINING PROTEIN (0610012H03RIK)"/>
    <property type="match status" value="1"/>
</dbReference>
<dbReference type="Gene3D" id="3.10.129.10">
    <property type="entry name" value="Hotdog Thioesterase"/>
    <property type="match status" value="1"/>
</dbReference>
<evidence type="ECO:0000256" key="2">
    <source>
        <dbReference type="ARBA" id="ARBA00022801"/>
    </source>
</evidence>
<dbReference type="Proteomes" id="UP000319040">
    <property type="component" value="Unassembled WGS sequence"/>
</dbReference>